<dbReference type="GO" id="GO:0016301">
    <property type="term" value="F:kinase activity"/>
    <property type="evidence" value="ECO:0007669"/>
    <property type="project" value="UniProtKB-KW"/>
</dbReference>
<evidence type="ECO:0000256" key="3">
    <source>
        <dbReference type="ARBA" id="ARBA00022777"/>
    </source>
</evidence>
<keyword evidence="2" id="KW-0808">Transferase</keyword>
<dbReference type="Gene3D" id="3.30.420.40">
    <property type="match status" value="2"/>
</dbReference>
<dbReference type="AlphaFoldDB" id="A0A064CFK6"/>
<proteinExistence type="inferred from homology"/>
<dbReference type="SUPFAM" id="SSF53067">
    <property type="entry name" value="Actin-like ATPase domain"/>
    <property type="match status" value="2"/>
</dbReference>
<dbReference type="Pfam" id="PF02782">
    <property type="entry name" value="FGGY_C"/>
    <property type="match status" value="1"/>
</dbReference>
<evidence type="ECO:0000313" key="6">
    <source>
        <dbReference type="EMBL" id="KDE97547.1"/>
    </source>
</evidence>
<dbReference type="InterPro" id="IPR050406">
    <property type="entry name" value="FGGY_Carb_Kinase"/>
</dbReference>
<keyword evidence="7" id="KW-1185">Reference proteome</keyword>
<organism evidence="6 7">
    <name type="scientific">Mycolicibacterium aromaticivorans JS19b1 = JCM 16368</name>
    <dbReference type="NCBI Taxonomy" id="1440774"/>
    <lineage>
        <taxon>Bacteria</taxon>
        <taxon>Bacillati</taxon>
        <taxon>Actinomycetota</taxon>
        <taxon>Actinomycetes</taxon>
        <taxon>Mycobacteriales</taxon>
        <taxon>Mycobacteriaceae</taxon>
        <taxon>Mycolicibacterium</taxon>
    </lineage>
</organism>
<dbReference type="OrthoDB" id="9805576at2"/>
<gene>
    <name evidence="6" type="ORF">Y900_001025</name>
</gene>
<evidence type="ECO:0000256" key="2">
    <source>
        <dbReference type="ARBA" id="ARBA00022679"/>
    </source>
</evidence>
<dbReference type="PIRSF" id="PIRSF000538">
    <property type="entry name" value="GlpK"/>
    <property type="match status" value="1"/>
</dbReference>
<evidence type="ECO:0008006" key="8">
    <source>
        <dbReference type="Google" id="ProtNLM"/>
    </source>
</evidence>
<dbReference type="GO" id="GO:0005975">
    <property type="term" value="P:carbohydrate metabolic process"/>
    <property type="evidence" value="ECO:0007669"/>
    <property type="project" value="InterPro"/>
</dbReference>
<dbReference type="Proteomes" id="UP000022835">
    <property type="component" value="Unassembled WGS sequence"/>
</dbReference>
<comment type="caution">
    <text evidence="6">The sequence shown here is derived from an EMBL/GenBank/DDBJ whole genome shotgun (WGS) entry which is preliminary data.</text>
</comment>
<accession>A0A064CFK6</accession>
<name>A0A064CFK6_9MYCO</name>
<feature type="domain" description="Carbohydrate kinase FGGY N-terminal" evidence="4">
    <location>
        <begin position="6"/>
        <end position="240"/>
    </location>
</feature>
<evidence type="ECO:0000259" key="4">
    <source>
        <dbReference type="Pfam" id="PF00370"/>
    </source>
</evidence>
<dbReference type="PANTHER" id="PTHR43095">
    <property type="entry name" value="SUGAR KINASE"/>
    <property type="match status" value="1"/>
</dbReference>
<evidence type="ECO:0000256" key="1">
    <source>
        <dbReference type="ARBA" id="ARBA00009156"/>
    </source>
</evidence>
<dbReference type="InterPro" id="IPR018484">
    <property type="entry name" value="FGGY_N"/>
</dbReference>
<sequence length="478" mass="49878">MTAPVLIGIDLGTSAVKVVAVDHDGAVVASARSEYATRRPEHEAAEQDPHHWWEALGAAGDAVAGMVSPRRWRAIGLSAMLPTLVELDAAFEPVGAAITWEDGRAERQADRLRAVVGDAELYRITGQRVDGRYLAPMHARLQELGNAGTTVAGAKDVLFHQLTGALLTDPSTAAGSAVFDLERGCWSAELVAASGLPDLPQVADSATALPLTQRWRQRWGVPGELPVVLGAADSVLGVLGVGARGHGEVGVIAGTSAVVLGISDRPIRDPAMRYLITPLAGSGWGLEMDLLAMGSAFDAVAALFGLDGPADLLEAAAAVALADAPLFLPYLSPGEQGALWDPSLTGTLQGLRLGMGVGHIGRALLTGIVVELRRCVDVLSAATGESGPVRLGGGSAVSPLMWQDIADATGREVWVDPAVTDHSAIGAALFAASATGSPIVRDDAPRIVSPRPERHGWWTECLVHHDDARLRARAKVNR</sequence>
<dbReference type="RefSeq" id="WP_036337957.1">
    <property type="nucleotide sequence ID" value="NZ_JALN02000001.1"/>
</dbReference>
<reference evidence="6" key="1">
    <citation type="submission" date="2014-05" db="EMBL/GenBank/DDBJ databases">
        <title>Genome sequence of Mycobacterium aromaticivorans strain JS19b1T (= DSM 45407T).</title>
        <authorList>
            <person name="Kwak Y."/>
            <person name="Park G.-S."/>
            <person name="Li Q.X."/>
            <person name="Lee S.-E."/>
            <person name="Shin J.-H."/>
        </authorList>
    </citation>
    <scope>NUCLEOTIDE SEQUENCE [LARGE SCALE GENOMIC DNA]</scope>
    <source>
        <strain evidence="6">JS19b1</strain>
    </source>
</reference>
<dbReference type="InterPro" id="IPR018485">
    <property type="entry name" value="FGGY_C"/>
</dbReference>
<protein>
    <recommendedName>
        <fullName evidence="8">Xylulose kinase</fullName>
    </recommendedName>
</protein>
<dbReference type="EMBL" id="JALN02000001">
    <property type="protein sequence ID" value="KDE97547.1"/>
    <property type="molecule type" value="Genomic_DNA"/>
</dbReference>
<evidence type="ECO:0000313" key="7">
    <source>
        <dbReference type="Proteomes" id="UP000022835"/>
    </source>
</evidence>
<evidence type="ECO:0000259" key="5">
    <source>
        <dbReference type="Pfam" id="PF02782"/>
    </source>
</evidence>
<dbReference type="Pfam" id="PF00370">
    <property type="entry name" value="FGGY_N"/>
    <property type="match status" value="1"/>
</dbReference>
<feature type="domain" description="Carbohydrate kinase FGGY C-terminal" evidence="5">
    <location>
        <begin position="251"/>
        <end position="434"/>
    </location>
</feature>
<dbReference type="InterPro" id="IPR043129">
    <property type="entry name" value="ATPase_NBD"/>
</dbReference>
<dbReference type="eggNOG" id="COG1070">
    <property type="taxonomic scope" value="Bacteria"/>
</dbReference>
<comment type="similarity">
    <text evidence="1">Belongs to the FGGY kinase family.</text>
</comment>
<dbReference type="STRING" id="1440774.Y900_001025"/>
<dbReference type="InterPro" id="IPR000577">
    <property type="entry name" value="Carb_kinase_FGGY"/>
</dbReference>
<keyword evidence="3" id="KW-0418">Kinase</keyword>